<comment type="caution">
    <text evidence="1">The sequence shown here is derived from an EMBL/GenBank/DDBJ whole genome shotgun (WGS) entry which is preliminary data.</text>
</comment>
<accession>A0A2M8C4V6</accession>
<evidence type="ECO:0000313" key="2">
    <source>
        <dbReference type="Proteomes" id="UP000229421"/>
    </source>
</evidence>
<name>A0A2M8C4V6_9BACT</name>
<dbReference type="Proteomes" id="UP000229421">
    <property type="component" value="Unassembled WGS sequence"/>
</dbReference>
<organism evidence="1 2">
    <name type="scientific">Candidatus Berkelbacteria bacterium CG_4_9_14_3_um_filter_39_23</name>
    <dbReference type="NCBI Taxonomy" id="1974508"/>
    <lineage>
        <taxon>Bacteria</taxon>
        <taxon>Candidatus Berkelbacteria</taxon>
    </lineage>
</organism>
<evidence type="ECO:0000313" key="1">
    <source>
        <dbReference type="EMBL" id="PJB51153.1"/>
    </source>
</evidence>
<proteinExistence type="predicted"/>
<dbReference type="EMBL" id="PFTZ01000083">
    <property type="protein sequence ID" value="PJB51153.1"/>
    <property type="molecule type" value="Genomic_DNA"/>
</dbReference>
<protein>
    <submittedName>
        <fullName evidence="1">Uncharacterized protein</fullName>
    </submittedName>
</protein>
<reference evidence="2" key="1">
    <citation type="submission" date="2017-09" db="EMBL/GenBank/DDBJ databases">
        <title>Depth-based differentiation of microbial function through sediment-hosted aquifers and enrichment of novel symbionts in the deep terrestrial subsurface.</title>
        <authorList>
            <person name="Probst A.J."/>
            <person name="Ladd B."/>
            <person name="Jarett J.K."/>
            <person name="Geller-Mcgrath D.E."/>
            <person name="Sieber C.M.K."/>
            <person name="Emerson J.B."/>
            <person name="Anantharaman K."/>
            <person name="Thomas B.C."/>
            <person name="Malmstrom R."/>
            <person name="Stieglmeier M."/>
            <person name="Klingl A."/>
            <person name="Woyke T."/>
            <person name="Ryan C.M."/>
            <person name="Banfield J.F."/>
        </authorList>
    </citation>
    <scope>NUCLEOTIDE SEQUENCE [LARGE SCALE GENOMIC DNA]</scope>
</reference>
<feature type="non-terminal residue" evidence="1">
    <location>
        <position position="1"/>
    </location>
</feature>
<dbReference type="AlphaFoldDB" id="A0A2M8C4V6"/>
<sequence length="110" mass="12377">LNLRGLVKDGVSRDEIEEKIKATFPKLSKTIDDRTREIERAYEVAKKIADHNMIGAAMTPNSKYSVDLPNIDRGTNKKALEILEQRISGSNEFKIIRDGHGNIDSIIFHG</sequence>
<gene>
    <name evidence="1" type="ORF">CO101_02830</name>
</gene>